<sequence length="250" mass="28265">MTMRLLLVLVLLSAPWAAQAQNEHYVGIAYAPHGGAERYREEHWVVRDNAQQERLVLYRCPDGAAFARKWVRGALDDPAPDFALFDQREGYREGASLRNGERYVYVQARAGATMQSQKLPAAPDPVIDAGFDAWLRQHWDAPTAPLQFLLPSRLAWVPLEVQARDLPDARERTFRLRLDAWYGFAAPPLRVTYDRDSRRLRRFEGVSNLRDGNGGTQTVRIEFPPEAILPAPTRQDLDAASATPLTGRCD</sequence>
<dbReference type="Proteomes" id="UP000494111">
    <property type="component" value="Unassembled WGS sequence"/>
</dbReference>
<protein>
    <recommendedName>
        <fullName evidence="4">Secreted protein</fullName>
    </recommendedName>
</protein>
<dbReference type="EMBL" id="CADIJO010000002">
    <property type="protein sequence ID" value="CAB3663937.1"/>
    <property type="molecule type" value="Genomic_DNA"/>
</dbReference>
<dbReference type="AlphaFoldDB" id="A0A6S7AC74"/>
<accession>A0A6S7AC74</accession>
<reference evidence="2 3" key="1">
    <citation type="submission" date="2020-04" db="EMBL/GenBank/DDBJ databases">
        <authorList>
            <person name="De Canck E."/>
        </authorList>
    </citation>
    <scope>NUCLEOTIDE SEQUENCE [LARGE SCALE GENOMIC DNA]</scope>
    <source>
        <strain evidence="2 3">LMG 3458</strain>
    </source>
</reference>
<proteinExistence type="predicted"/>
<evidence type="ECO:0000313" key="3">
    <source>
        <dbReference type="Proteomes" id="UP000494111"/>
    </source>
</evidence>
<evidence type="ECO:0000256" key="1">
    <source>
        <dbReference type="SAM" id="SignalP"/>
    </source>
</evidence>
<evidence type="ECO:0000313" key="2">
    <source>
        <dbReference type="EMBL" id="CAB3663937.1"/>
    </source>
</evidence>
<feature type="signal peptide" evidence="1">
    <location>
        <begin position="1"/>
        <end position="20"/>
    </location>
</feature>
<organism evidence="2 3">
    <name type="scientific">Achromobacter deleyi</name>
    <dbReference type="NCBI Taxonomy" id="1353891"/>
    <lineage>
        <taxon>Bacteria</taxon>
        <taxon>Pseudomonadati</taxon>
        <taxon>Pseudomonadota</taxon>
        <taxon>Betaproteobacteria</taxon>
        <taxon>Burkholderiales</taxon>
        <taxon>Alcaligenaceae</taxon>
        <taxon>Achromobacter</taxon>
    </lineage>
</organism>
<keyword evidence="1" id="KW-0732">Signal</keyword>
<name>A0A6S7AC74_9BURK</name>
<feature type="chain" id="PRO_5028884677" description="Secreted protein" evidence="1">
    <location>
        <begin position="21"/>
        <end position="250"/>
    </location>
</feature>
<gene>
    <name evidence="2" type="ORF">LMG3458_00738</name>
</gene>
<evidence type="ECO:0008006" key="4">
    <source>
        <dbReference type="Google" id="ProtNLM"/>
    </source>
</evidence>